<organism evidence="2 3">
    <name type="scientific">Apteryx owenii</name>
    <name type="common">Little spotted kiwi</name>
    <dbReference type="NCBI Taxonomy" id="8824"/>
    <lineage>
        <taxon>Eukaryota</taxon>
        <taxon>Metazoa</taxon>
        <taxon>Chordata</taxon>
        <taxon>Craniata</taxon>
        <taxon>Vertebrata</taxon>
        <taxon>Euteleostomi</taxon>
        <taxon>Archelosauria</taxon>
        <taxon>Archosauria</taxon>
        <taxon>Dinosauria</taxon>
        <taxon>Saurischia</taxon>
        <taxon>Theropoda</taxon>
        <taxon>Coelurosauria</taxon>
        <taxon>Aves</taxon>
        <taxon>Palaeognathae</taxon>
        <taxon>Apterygiformes</taxon>
        <taxon>Apterygidae</taxon>
        <taxon>Apteryx</taxon>
    </lineage>
</organism>
<dbReference type="GO" id="GO:0005840">
    <property type="term" value="C:ribosome"/>
    <property type="evidence" value="ECO:0007669"/>
    <property type="project" value="InterPro"/>
</dbReference>
<dbReference type="Ensembl" id="ENSAOWT00000010506.1">
    <property type="protein sequence ID" value="ENSAOWP00000009265.1"/>
    <property type="gene ID" value="ENSAOWG00000006376.1"/>
</dbReference>
<dbReference type="Gene3D" id="1.10.287.310">
    <property type="match status" value="1"/>
</dbReference>
<dbReference type="GO" id="GO:0003735">
    <property type="term" value="F:structural constituent of ribosome"/>
    <property type="evidence" value="ECO:0007669"/>
    <property type="project" value="InterPro"/>
</dbReference>
<evidence type="ECO:0000256" key="1">
    <source>
        <dbReference type="SAM" id="MobiDB-lite"/>
    </source>
</evidence>
<feature type="compositionally biased region" description="Basic residues" evidence="1">
    <location>
        <begin position="74"/>
        <end position="83"/>
    </location>
</feature>
<dbReference type="GO" id="GO:0006412">
    <property type="term" value="P:translation"/>
    <property type="evidence" value="ECO:0007669"/>
    <property type="project" value="InterPro"/>
</dbReference>
<dbReference type="Proteomes" id="UP000694424">
    <property type="component" value="Unplaced"/>
</dbReference>
<accession>A0A8B9S729</accession>
<keyword evidence="3" id="KW-1185">Reference proteome</keyword>
<sequence length="101" mass="11864">MEPCWKEEEELLMQLDDQKMQRSHVCVAKVMGETNFKFSKVRVVCKSIAREENLRELYKGRKHKTLEQWPSTKTAKRVTKHNSRGSLTGKDLGTTQIWRKA</sequence>
<reference evidence="2" key="2">
    <citation type="submission" date="2025-09" db="UniProtKB">
        <authorList>
            <consortium name="Ensembl"/>
        </authorList>
    </citation>
    <scope>IDENTIFICATION</scope>
</reference>
<protein>
    <recommendedName>
        <fullName evidence="4">60S ribosomal protein L35</fullName>
    </recommendedName>
</protein>
<reference evidence="2" key="1">
    <citation type="submission" date="2025-08" db="UniProtKB">
        <authorList>
            <consortium name="Ensembl"/>
        </authorList>
    </citation>
    <scope>IDENTIFICATION</scope>
</reference>
<dbReference type="AlphaFoldDB" id="A0A8B9S729"/>
<evidence type="ECO:0000313" key="3">
    <source>
        <dbReference type="Proteomes" id="UP000694424"/>
    </source>
</evidence>
<proteinExistence type="predicted"/>
<name>A0A8B9S729_APTOW</name>
<feature type="region of interest" description="Disordered" evidence="1">
    <location>
        <begin position="68"/>
        <end position="101"/>
    </location>
</feature>
<dbReference type="InterPro" id="IPR036049">
    <property type="entry name" value="Ribosomal_uL29_sf"/>
</dbReference>
<evidence type="ECO:0008006" key="4">
    <source>
        <dbReference type="Google" id="ProtNLM"/>
    </source>
</evidence>
<evidence type="ECO:0000313" key="2">
    <source>
        <dbReference type="Ensembl" id="ENSAOWP00000009265.1"/>
    </source>
</evidence>